<protein>
    <recommendedName>
        <fullName evidence="3">Glycosyl transferase family 1</fullName>
    </recommendedName>
</protein>
<gene>
    <name evidence="1" type="ORF">IQ17_05670</name>
</gene>
<name>A0A562KUE1_9BRAD</name>
<evidence type="ECO:0008006" key="3">
    <source>
        <dbReference type="Google" id="ProtNLM"/>
    </source>
</evidence>
<accession>A0A562KUE1</accession>
<sequence>MTDTKYLSLYTGNHGKLDGIEDYITLIAAIMGKRGIDVKVSSTLDPEAINVIIDEFTNYVENRRIANFKTAYPHSRMIFVLTEFTVRNWGVTSFNNFGGPLDAATIALFDVYLRLARDDFGKIGFGSVLRLLCYSPLLAIQLLPAIAQLILRIFFKRFSRQRVEFLRSNHRTIYFHMRYLGLMASLHHADAVITSHEKVFEGTNRESRRPLEHFGVLYAELDPETVIDKLMREKKLFMEITGTVTRYRQKWIERINRQLTTLGLQNVFYYCKALPFSFLASDEPANRAAYSLHPPQTRTWPYSSPTRLFRALSVDHNLPVLTHHFHQNPIEDVCFEFKGTASFVELYEMFNDRSRLRNFVEPKLKRYNEIVTARNDMLAQHVRKLLISAGRAS</sequence>
<comment type="caution">
    <text evidence="1">The sequence shown here is derived from an EMBL/GenBank/DDBJ whole genome shotgun (WGS) entry which is preliminary data.</text>
</comment>
<keyword evidence="2" id="KW-1185">Reference proteome</keyword>
<evidence type="ECO:0000313" key="2">
    <source>
        <dbReference type="Proteomes" id="UP000317176"/>
    </source>
</evidence>
<dbReference type="AlphaFoldDB" id="A0A562KUE1"/>
<evidence type="ECO:0000313" key="1">
    <source>
        <dbReference type="EMBL" id="TWH98813.1"/>
    </source>
</evidence>
<dbReference type="RefSeq" id="WP_145640628.1">
    <property type="nucleotide sequence ID" value="NZ_CP088014.1"/>
</dbReference>
<organism evidence="1 2">
    <name type="scientific">Bradyrhizobium daqingense</name>
    <dbReference type="NCBI Taxonomy" id="993502"/>
    <lineage>
        <taxon>Bacteria</taxon>
        <taxon>Pseudomonadati</taxon>
        <taxon>Pseudomonadota</taxon>
        <taxon>Alphaproteobacteria</taxon>
        <taxon>Hyphomicrobiales</taxon>
        <taxon>Nitrobacteraceae</taxon>
        <taxon>Bradyrhizobium</taxon>
    </lineage>
</organism>
<dbReference type="EMBL" id="VLKL01000020">
    <property type="protein sequence ID" value="TWH98813.1"/>
    <property type="molecule type" value="Genomic_DNA"/>
</dbReference>
<proteinExistence type="predicted"/>
<reference evidence="1 2" key="1">
    <citation type="journal article" date="2015" name="Stand. Genomic Sci.">
        <title>Genomic Encyclopedia of Bacterial and Archaeal Type Strains, Phase III: the genomes of soil and plant-associated and newly described type strains.</title>
        <authorList>
            <person name="Whitman W.B."/>
            <person name="Woyke T."/>
            <person name="Klenk H.P."/>
            <person name="Zhou Y."/>
            <person name="Lilburn T.G."/>
            <person name="Beck B.J."/>
            <person name="De Vos P."/>
            <person name="Vandamme P."/>
            <person name="Eisen J.A."/>
            <person name="Garrity G."/>
            <person name="Hugenholtz P."/>
            <person name="Kyrpides N.C."/>
        </authorList>
    </citation>
    <scope>NUCLEOTIDE SEQUENCE [LARGE SCALE GENOMIC DNA]</scope>
    <source>
        <strain evidence="1 2">CGMCC 1.10947</strain>
    </source>
</reference>
<dbReference type="Proteomes" id="UP000317176">
    <property type="component" value="Unassembled WGS sequence"/>
</dbReference>